<keyword evidence="8" id="KW-1185">Reference proteome</keyword>
<dbReference type="InterPro" id="IPR008915">
    <property type="entry name" value="Peptidase_M50"/>
</dbReference>
<dbReference type="GO" id="GO:0016020">
    <property type="term" value="C:membrane"/>
    <property type="evidence" value="ECO:0007669"/>
    <property type="project" value="InterPro"/>
</dbReference>
<dbReference type="Pfam" id="PF02163">
    <property type="entry name" value="Peptidase_M50"/>
    <property type="match status" value="1"/>
</dbReference>
<dbReference type="Proteomes" id="UP000245577">
    <property type="component" value="Unassembled WGS sequence"/>
</dbReference>
<evidence type="ECO:0000256" key="3">
    <source>
        <dbReference type="ARBA" id="ARBA00022989"/>
    </source>
</evidence>
<keyword evidence="3 5" id="KW-1133">Transmembrane helix</keyword>
<gene>
    <name evidence="7" type="ORF">MBBWO_14840</name>
</gene>
<keyword evidence="2 5" id="KW-0812">Transmembrane</keyword>
<dbReference type="EMBL" id="MZGU01000006">
    <property type="protein sequence ID" value="PWB85169.1"/>
    <property type="molecule type" value="Genomic_DNA"/>
</dbReference>
<feature type="transmembrane region" description="Helical" evidence="5">
    <location>
        <begin position="114"/>
        <end position="135"/>
    </location>
</feature>
<organism evidence="7 8">
    <name type="scientific">Methanobrevibacter woesei</name>
    <dbReference type="NCBI Taxonomy" id="190976"/>
    <lineage>
        <taxon>Archaea</taxon>
        <taxon>Methanobacteriati</taxon>
        <taxon>Methanobacteriota</taxon>
        <taxon>Methanomada group</taxon>
        <taxon>Methanobacteria</taxon>
        <taxon>Methanobacteriales</taxon>
        <taxon>Methanobacteriaceae</taxon>
        <taxon>Methanobrevibacter</taxon>
    </lineage>
</organism>
<comment type="subcellular location">
    <subcellularLocation>
        <location evidence="1">Endomembrane system</location>
        <topology evidence="1">Multi-pass membrane protein</topology>
    </subcellularLocation>
</comment>
<feature type="transmembrane region" description="Helical" evidence="5">
    <location>
        <begin position="77"/>
        <end position="94"/>
    </location>
</feature>
<dbReference type="GO" id="GO:0004222">
    <property type="term" value="F:metalloendopeptidase activity"/>
    <property type="evidence" value="ECO:0007669"/>
    <property type="project" value="InterPro"/>
</dbReference>
<dbReference type="InterPro" id="IPR036034">
    <property type="entry name" value="PDZ_sf"/>
</dbReference>
<dbReference type="AlphaFoldDB" id="A0A2U1S680"/>
<comment type="caution">
    <text evidence="7">The sequence shown here is derived from an EMBL/GenBank/DDBJ whole genome shotgun (WGS) entry which is preliminary data.</text>
</comment>
<reference evidence="7 8" key="1">
    <citation type="submission" date="2017-03" db="EMBL/GenBank/DDBJ databases">
        <title>Genome sequence of Methanobrevibacter wosei.</title>
        <authorList>
            <person name="Poehlein A."/>
            <person name="Seedorf H."/>
            <person name="Daniel R."/>
        </authorList>
    </citation>
    <scope>NUCLEOTIDE SEQUENCE [LARGE SCALE GENOMIC DNA]</scope>
    <source>
        <strain evidence="7 8">DSM 11979</strain>
    </source>
</reference>
<feature type="transmembrane region" description="Helical" evidence="5">
    <location>
        <begin position="46"/>
        <end position="65"/>
    </location>
</feature>
<dbReference type="PRINTS" id="PR01000">
    <property type="entry name" value="SREBPS2PTASE"/>
</dbReference>
<feature type="domain" description="Peptidase M50" evidence="6">
    <location>
        <begin position="53"/>
        <end position="308"/>
    </location>
</feature>
<proteinExistence type="predicted"/>
<sequence>MNVGIIISFIAMFFITYSLIQSLSTLIEAPAVSIVLPGVEMPGSTIYVPLGYGLISLATVLIVHEFSHGILSRVEKINIKSVGLLLFTILPGAFVEPDEEELVKSSRLSQLRVYAAGSMANIALAIVALLIFSAVGTYGIPNTFDENGIEIDRVVSDSPANGVLKEGMILESINNHTIKDSNDYMEVVETFVPGERVSIGTDQGIYNLTLSENPSNSSRGFVGVQAANHFEIKESVSSVFGDTIPWILFEISTLTQWIFILNLGVGLFNLLPVKPLDGGRMFEIVLSYKLKEETYKPITNAVSIVLATIIIFSLIYGFIG</sequence>
<feature type="transmembrane region" description="Helical" evidence="5">
    <location>
        <begin position="298"/>
        <end position="319"/>
    </location>
</feature>
<dbReference type="GO" id="GO:0012505">
    <property type="term" value="C:endomembrane system"/>
    <property type="evidence" value="ECO:0007669"/>
    <property type="project" value="UniProtKB-SubCell"/>
</dbReference>
<evidence type="ECO:0000256" key="4">
    <source>
        <dbReference type="ARBA" id="ARBA00023136"/>
    </source>
</evidence>
<evidence type="ECO:0000256" key="5">
    <source>
        <dbReference type="SAM" id="Phobius"/>
    </source>
</evidence>
<dbReference type="SUPFAM" id="SSF50156">
    <property type="entry name" value="PDZ domain-like"/>
    <property type="match status" value="1"/>
</dbReference>
<accession>A0A2U1S680</accession>
<protein>
    <submittedName>
        <fullName evidence="7">Peptidase family M50</fullName>
    </submittedName>
</protein>
<evidence type="ECO:0000256" key="2">
    <source>
        <dbReference type="ARBA" id="ARBA00022692"/>
    </source>
</evidence>
<dbReference type="PANTHER" id="PTHR13325">
    <property type="entry name" value="PROTEASE M50 MEMBRANE-BOUND TRANSCRIPTION FACTOR SITE 2 PROTEASE"/>
    <property type="match status" value="1"/>
</dbReference>
<evidence type="ECO:0000256" key="1">
    <source>
        <dbReference type="ARBA" id="ARBA00004127"/>
    </source>
</evidence>
<evidence type="ECO:0000313" key="7">
    <source>
        <dbReference type="EMBL" id="PWB85169.1"/>
    </source>
</evidence>
<evidence type="ECO:0000313" key="8">
    <source>
        <dbReference type="Proteomes" id="UP000245577"/>
    </source>
</evidence>
<evidence type="ECO:0000259" key="6">
    <source>
        <dbReference type="Pfam" id="PF02163"/>
    </source>
</evidence>
<dbReference type="GO" id="GO:0005737">
    <property type="term" value="C:cytoplasm"/>
    <property type="evidence" value="ECO:0007669"/>
    <property type="project" value="TreeGrafter"/>
</dbReference>
<dbReference type="Gene3D" id="2.30.42.10">
    <property type="match status" value="1"/>
</dbReference>
<keyword evidence="4 5" id="KW-0472">Membrane</keyword>
<dbReference type="GO" id="GO:0031293">
    <property type="term" value="P:membrane protein intracellular domain proteolysis"/>
    <property type="evidence" value="ECO:0007669"/>
    <property type="project" value="TreeGrafter"/>
</dbReference>
<dbReference type="InterPro" id="IPR001193">
    <property type="entry name" value="MBTPS2"/>
</dbReference>
<feature type="transmembrane region" description="Helical" evidence="5">
    <location>
        <begin position="5"/>
        <end position="26"/>
    </location>
</feature>
<name>A0A2U1S680_9EURY</name>
<dbReference type="PANTHER" id="PTHR13325:SF3">
    <property type="entry name" value="MEMBRANE-BOUND TRANSCRIPTION FACTOR SITE-2 PROTEASE"/>
    <property type="match status" value="1"/>
</dbReference>